<organism evidence="1 2">
    <name type="scientific">Streptomyces armeniacus</name>
    <dbReference type="NCBI Taxonomy" id="83291"/>
    <lineage>
        <taxon>Bacteria</taxon>
        <taxon>Bacillati</taxon>
        <taxon>Actinomycetota</taxon>
        <taxon>Actinomycetes</taxon>
        <taxon>Kitasatosporales</taxon>
        <taxon>Streptomycetaceae</taxon>
        <taxon>Streptomyces</taxon>
    </lineage>
</organism>
<gene>
    <name evidence="1" type="ORF">DVA86_31395</name>
</gene>
<dbReference type="KEGG" id="sarm:DVA86_31395"/>
<dbReference type="RefSeq" id="WP_208883339.1">
    <property type="nucleotide sequence ID" value="NZ_CP031320.1"/>
</dbReference>
<sequence length="147" mass="16038">MFSTRKRRIQATVAAVGITGGLTFGGVATATATDTTAAAGERTSAACVWDARKPVAYKTKKGNGKIKAKLYVKGCGKNRPWFGQLQSQRGPLWIWRGEPEEWNGNEDHWARFDCADGETYNYRAIMRDADSGHEDISPVARLTCPGG</sequence>
<proteinExistence type="predicted"/>
<name>A0A345XXQ5_9ACTN</name>
<dbReference type="Proteomes" id="UP000254425">
    <property type="component" value="Chromosome"/>
</dbReference>
<evidence type="ECO:0000313" key="2">
    <source>
        <dbReference type="Proteomes" id="UP000254425"/>
    </source>
</evidence>
<accession>A0A345XXQ5</accession>
<protein>
    <submittedName>
        <fullName evidence="1">Uncharacterized protein</fullName>
    </submittedName>
</protein>
<dbReference type="AlphaFoldDB" id="A0A345XXQ5"/>
<evidence type="ECO:0000313" key="1">
    <source>
        <dbReference type="EMBL" id="AXK36421.1"/>
    </source>
</evidence>
<keyword evidence="2" id="KW-1185">Reference proteome</keyword>
<reference evidence="1 2" key="1">
    <citation type="submission" date="2018-07" db="EMBL/GenBank/DDBJ databases">
        <title>Draft genome of the type strain Streptomyces armeniacus ATCC 15676.</title>
        <authorList>
            <person name="Labana P."/>
            <person name="Gosse J.T."/>
            <person name="Boddy C.N."/>
        </authorList>
    </citation>
    <scope>NUCLEOTIDE SEQUENCE [LARGE SCALE GENOMIC DNA]</scope>
    <source>
        <strain evidence="1 2">ATCC 15676</strain>
    </source>
</reference>
<dbReference type="EMBL" id="CP031320">
    <property type="protein sequence ID" value="AXK36421.1"/>
    <property type="molecule type" value="Genomic_DNA"/>
</dbReference>